<gene>
    <name evidence="1" type="ORF">BDR25DRAFT_352368</name>
</gene>
<accession>A0ACB6R5V2</accession>
<evidence type="ECO:0000313" key="1">
    <source>
        <dbReference type="EMBL" id="KAF2473907.1"/>
    </source>
</evidence>
<dbReference type="EMBL" id="MU003499">
    <property type="protein sequence ID" value="KAF2473907.1"/>
    <property type="molecule type" value="Genomic_DNA"/>
</dbReference>
<reference evidence="1" key="1">
    <citation type="journal article" date="2020" name="Stud. Mycol.">
        <title>101 Dothideomycetes genomes: a test case for predicting lifestyles and emergence of pathogens.</title>
        <authorList>
            <person name="Haridas S."/>
            <person name="Albert R."/>
            <person name="Binder M."/>
            <person name="Bloem J."/>
            <person name="Labutti K."/>
            <person name="Salamov A."/>
            <person name="Andreopoulos B."/>
            <person name="Baker S."/>
            <person name="Barry K."/>
            <person name="Bills G."/>
            <person name="Bluhm B."/>
            <person name="Cannon C."/>
            <person name="Castanera R."/>
            <person name="Culley D."/>
            <person name="Daum C."/>
            <person name="Ezra D."/>
            <person name="Gonzalez J."/>
            <person name="Henrissat B."/>
            <person name="Kuo A."/>
            <person name="Liang C."/>
            <person name="Lipzen A."/>
            <person name="Lutzoni F."/>
            <person name="Magnuson J."/>
            <person name="Mondo S."/>
            <person name="Nolan M."/>
            <person name="Ohm R."/>
            <person name="Pangilinan J."/>
            <person name="Park H.-J."/>
            <person name="Ramirez L."/>
            <person name="Alfaro M."/>
            <person name="Sun H."/>
            <person name="Tritt A."/>
            <person name="Yoshinaga Y."/>
            <person name="Zwiers L.-H."/>
            <person name="Turgeon B."/>
            <person name="Goodwin S."/>
            <person name="Spatafora J."/>
            <person name="Crous P."/>
            <person name="Grigoriev I."/>
        </authorList>
    </citation>
    <scope>NUCLEOTIDE SEQUENCE</scope>
    <source>
        <strain evidence="1">ATCC 200398</strain>
    </source>
</reference>
<sequence>MPDTRNPAKLTPSPAHPQRTHHCVKSQASCGAHVQSDAMRKAANQHPTTLLSKLVTQLRDKSSLFAPITWPRLQLPLLALSPLCPVRRDRDSRAPYIPSPPTKQGLSARKVPHCQGSASGSMFRDEKRRYDGHYETTPPQACVALRPSHVSIRCFEAEVAETIPATGLKTTTYPTSTFRGWPHDIPAPFAKKFSYTSDNRTHPVNMCLLFSSGSPSLKVQYMNRIRNGQITTPTDRHQI</sequence>
<name>A0ACB6R5V2_9PLEO</name>
<proteinExistence type="predicted"/>
<keyword evidence="2" id="KW-1185">Reference proteome</keyword>
<evidence type="ECO:0000313" key="2">
    <source>
        <dbReference type="Proteomes" id="UP000799755"/>
    </source>
</evidence>
<protein>
    <submittedName>
        <fullName evidence="1">Uncharacterized protein</fullName>
    </submittedName>
</protein>
<dbReference type="Proteomes" id="UP000799755">
    <property type="component" value="Unassembled WGS sequence"/>
</dbReference>
<organism evidence="1 2">
    <name type="scientific">Lindgomyces ingoldianus</name>
    <dbReference type="NCBI Taxonomy" id="673940"/>
    <lineage>
        <taxon>Eukaryota</taxon>
        <taxon>Fungi</taxon>
        <taxon>Dikarya</taxon>
        <taxon>Ascomycota</taxon>
        <taxon>Pezizomycotina</taxon>
        <taxon>Dothideomycetes</taxon>
        <taxon>Pleosporomycetidae</taxon>
        <taxon>Pleosporales</taxon>
        <taxon>Lindgomycetaceae</taxon>
        <taxon>Lindgomyces</taxon>
    </lineage>
</organism>
<comment type="caution">
    <text evidence="1">The sequence shown here is derived from an EMBL/GenBank/DDBJ whole genome shotgun (WGS) entry which is preliminary data.</text>
</comment>